<proteinExistence type="predicted"/>
<protein>
    <submittedName>
        <fullName evidence="1">Uncharacterized protein</fullName>
    </submittedName>
</protein>
<gene>
    <name evidence="1" type="ORF">MM171B01350_0005</name>
</gene>
<dbReference type="EMBL" id="MT143778">
    <property type="protein sequence ID" value="QJB02370.1"/>
    <property type="molecule type" value="Genomic_DNA"/>
</dbReference>
<dbReference type="AlphaFoldDB" id="A0A6M3M865"/>
<organism evidence="1">
    <name type="scientific">viral metagenome</name>
    <dbReference type="NCBI Taxonomy" id="1070528"/>
    <lineage>
        <taxon>unclassified sequences</taxon>
        <taxon>metagenomes</taxon>
        <taxon>organismal metagenomes</taxon>
    </lineage>
</organism>
<name>A0A6M3M865_9ZZZZ</name>
<evidence type="ECO:0000313" key="1">
    <source>
        <dbReference type="EMBL" id="QJB02370.1"/>
    </source>
</evidence>
<sequence>MLECWIELKYASSGVTMTLARLEDIEVLRFLKNYVLNRQELLIHKAQSVDPVIAADMQAEFDSLEKRLNLVIPNKNSTEVPHGNKKASSYFINHEKGGKL</sequence>
<reference evidence="1" key="1">
    <citation type="submission" date="2020-03" db="EMBL/GenBank/DDBJ databases">
        <title>The deep terrestrial virosphere.</title>
        <authorList>
            <person name="Holmfeldt K."/>
            <person name="Nilsson E."/>
            <person name="Simone D."/>
            <person name="Lopez-Fernandez M."/>
            <person name="Wu X."/>
            <person name="de Brujin I."/>
            <person name="Lundin D."/>
            <person name="Andersson A."/>
            <person name="Bertilsson S."/>
            <person name="Dopson M."/>
        </authorList>
    </citation>
    <scope>NUCLEOTIDE SEQUENCE</scope>
    <source>
        <strain evidence="1">MM171B01350</strain>
    </source>
</reference>
<accession>A0A6M3M865</accession>